<gene>
    <name evidence="1" type="ORF">E0702_17015</name>
</gene>
<dbReference type="EMBL" id="SLTR01000362">
    <property type="protein sequence ID" value="TDA86526.1"/>
    <property type="molecule type" value="Genomic_DNA"/>
</dbReference>
<sequence>MIVLANDGIAKSGVTALENAGFKVDLTTVAQEQLIDY</sequence>
<feature type="non-terminal residue" evidence="1">
    <location>
        <position position="37"/>
    </location>
</feature>
<proteinExistence type="predicted"/>
<evidence type="ECO:0000313" key="2">
    <source>
        <dbReference type="Proteomes" id="UP000294823"/>
    </source>
</evidence>
<dbReference type="Proteomes" id="UP000294823">
    <property type="component" value="Unassembled WGS sequence"/>
</dbReference>
<organism evidence="1 2">
    <name type="scientific">Halomonas marinisediminis</name>
    <dbReference type="NCBI Taxonomy" id="2546095"/>
    <lineage>
        <taxon>Bacteria</taxon>
        <taxon>Pseudomonadati</taxon>
        <taxon>Pseudomonadota</taxon>
        <taxon>Gammaproteobacteria</taxon>
        <taxon>Oceanospirillales</taxon>
        <taxon>Halomonadaceae</taxon>
        <taxon>Halomonas</taxon>
    </lineage>
</organism>
<evidence type="ECO:0000313" key="1">
    <source>
        <dbReference type="EMBL" id="TDA86526.1"/>
    </source>
</evidence>
<reference evidence="1 2" key="1">
    <citation type="submission" date="2019-03" db="EMBL/GenBank/DDBJ databases">
        <title>Halomonas marinisediminis sp. nov., a moderately halophilic bacterium isolated from the Bohai Gulf.</title>
        <authorList>
            <person name="Ji X."/>
        </authorList>
    </citation>
    <scope>NUCLEOTIDE SEQUENCE [LARGE SCALE GENOMIC DNA]</scope>
    <source>
        <strain evidence="1 2">204</strain>
    </source>
</reference>
<comment type="caution">
    <text evidence="1">The sequence shown here is derived from an EMBL/GenBank/DDBJ whole genome shotgun (WGS) entry which is preliminary data.</text>
</comment>
<name>A0ABY2D2U1_9GAMM</name>
<accession>A0ABY2D2U1</accession>
<protein>
    <submittedName>
        <fullName evidence="1">3-phosphoglycerate dehydrogenase</fullName>
    </submittedName>
</protein>
<keyword evidence="2" id="KW-1185">Reference proteome</keyword>